<organism evidence="2 3">
    <name type="scientific">Pedobacter psychrophilus</name>
    <dbReference type="NCBI Taxonomy" id="1826909"/>
    <lineage>
        <taxon>Bacteria</taxon>
        <taxon>Pseudomonadati</taxon>
        <taxon>Bacteroidota</taxon>
        <taxon>Sphingobacteriia</taxon>
        <taxon>Sphingobacteriales</taxon>
        <taxon>Sphingobacteriaceae</taxon>
        <taxon>Pedobacter</taxon>
    </lineage>
</organism>
<keyword evidence="1" id="KW-0812">Transmembrane</keyword>
<proteinExistence type="predicted"/>
<name>A0A179DFC0_9SPHI</name>
<protein>
    <recommendedName>
        <fullName evidence="4">DUF1440 domain-containing protein</fullName>
    </recommendedName>
</protein>
<evidence type="ECO:0000313" key="2">
    <source>
        <dbReference type="EMBL" id="OAQ39746.1"/>
    </source>
</evidence>
<dbReference type="EMBL" id="LWHJ01000027">
    <property type="protein sequence ID" value="OAQ39746.1"/>
    <property type="molecule type" value="Genomic_DNA"/>
</dbReference>
<dbReference type="STRING" id="1826909.A5893_09195"/>
<gene>
    <name evidence="2" type="ORF">A5893_09195</name>
</gene>
<reference evidence="2 3" key="1">
    <citation type="submission" date="2016-04" db="EMBL/GenBank/DDBJ databases">
        <authorList>
            <person name="Evans L.H."/>
            <person name="Alamgir A."/>
            <person name="Owens N."/>
            <person name="Weber N.D."/>
            <person name="Virtaneva K."/>
            <person name="Barbian K."/>
            <person name="Babar A."/>
            <person name="Rosenke K."/>
        </authorList>
    </citation>
    <scope>NUCLEOTIDE SEQUENCE [LARGE SCALE GENOMIC DNA]</scope>
    <source>
        <strain evidence="2 3">CCM 8644</strain>
    </source>
</reference>
<dbReference type="AlphaFoldDB" id="A0A179DFC0"/>
<dbReference type="RefSeq" id="WP_068822363.1">
    <property type="nucleotide sequence ID" value="NZ_LWHJ01000027.1"/>
</dbReference>
<feature type="transmembrane region" description="Helical" evidence="1">
    <location>
        <begin position="101"/>
        <end position="122"/>
    </location>
</feature>
<reference evidence="2 3" key="2">
    <citation type="submission" date="2016-06" db="EMBL/GenBank/DDBJ databases">
        <title>Pedobacter psychrophilus sp. nov., isolated from Antarctic fragmentary rock.</title>
        <authorList>
            <person name="Svec P."/>
        </authorList>
    </citation>
    <scope>NUCLEOTIDE SEQUENCE [LARGE SCALE GENOMIC DNA]</scope>
    <source>
        <strain evidence="2 3">CCM 8644</strain>
    </source>
</reference>
<keyword evidence="1" id="KW-0472">Membrane</keyword>
<dbReference type="OrthoDB" id="673991at2"/>
<feature type="transmembrane region" description="Helical" evidence="1">
    <location>
        <begin position="73"/>
        <end position="94"/>
    </location>
</feature>
<dbReference type="Proteomes" id="UP000078459">
    <property type="component" value="Unassembled WGS sequence"/>
</dbReference>
<comment type="caution">
    <text evidence="2">The sequence shown here is derived from an EMBL/GenBank/DDBJ whole genome shotgun (WGS) entry which is preliminary data.</text>
</comment>
<sequence>MKNYDSLLYNESYQGSIKECYIIAILATLAMTIFSILMTNVYKKEFREPNLIGKIVEHHIKDSPKWLSITSGYIIHFVVGFIFTSIQLYLYLLIAPVWYNAILLGIINGIVGCIIWYFTIMIYSDVLFVKVGSFLYQLMFAHIIFSIVIMLMYILPRLNQL</sequence>
<feature type="transmembrane region" description="Helical" evidence="1">
    <location>
        <begin position="21"/>
        <end position="42"/>
    </location>
</feature>
<evidence type="ECO:0000313" key="3">
    <source>
        <dbReference type="Proteomes" id="UP000078459"/>
    </source>
</evidence>
<evidence type="ECO:0008006" key="4">
    <source>
        <dbReference type="Google" id="ProtNLM"/>
    </source>
</evidence>
<keyword evidence="1" id="KW-1133">Transmembrane helix</keyword>
<evidence type="ECO:0000256" key="1">
    <source>
        <dbReference type="SAM" id="Phobius"/>
    </source>
</evidence>
<keyword evidence="3" id="KW-1185">Reference proteome</keyword>
<feature type="transmembrane region" description="Helical" evidence="1">
    <location>
        <begin position="134"/>
        <end position="155"/>
    </location>
</feature>
<accession>A0A179DFC0</accession>